<dbReference type="InterPro" id="IPR002491">
    <property type="entry name" value="ABC_transptr_periplasmic_BD"/>
</dbReference>
<gene>
    <name evidence="8" type="ORF">D2T29_18215</name>
    <name evidence="7" type="ORF">D2T33_19890</name>
</gene>
<dbReference type="GO" id="GO:1901678">
    <property type="term" value="P:iron coordination entity transport"/>
    <property type="evidence" value="ECO:0007669"/>
    <property type="project" value="UniProtKB-ARBA"/>
</dbReference>
<comment type="caution">
    <text evidence="7">The sequence shown here is derived from an EMBL/GenBank/DDBJ whole genome shotgun (WGS) entry which is preliminary data.</text>
</comment>
<keyword evidence="4" id="KW-0406">Ion transport</keyword>
<dbReference type="Proteomes" id="UP000285710">
    <property type="component" value="Unassembled WGS sequence"/>
</dbReference>
<comment type="subcellular location">
    <subcellularLocation>
        <location evidence="1">Cell envelope</location>
    </subcellularLocation>
</comment>
<comment type="similarity">
    <text evidence="2">Belongs to the bacterial solute-binding protein 8 family.</text>
</comment>
<evidence type="ECO:0000313" key="10">
    <source>
        <dbReference type="Proteomes" id="UP000285710"/>
    </source>
</evidence>
<dbReference type="Pfam" id="PF01497">
    <property type="entry name" value="Peripla_BP_2"/>
    <property type="match status" value="1"/>
</dbReference>
<evidence type="ECO:0000313" key="7">
    <source>
        <dbReference type="EMBL" id="RWR05399.1"/>
    </source>
</evidence>
<keyword evidence="4" id="KW-0408">Iron</keyword>
<evidence type="ECO:0000256" key="4">
    <source>
        <dbReference type="ARBA" id="ARBA00022496"/>
    </source>
</evidence>
<evidence type="ECO:0000256" key="5">
    <source>
        <dbReference type="ARBA" id="ARBA00022729"/>
    </source>
</evidence>
<dbReference type="PROSITE" id="PS51318">
    <property type="entry name" value="TAT"/>
    <property type="match status" value="1"/>
</dbReference>
<name>A0A443IKY6_9RHOB</name>
<proteinExistence type="inferred from homology"/>
<evidence type="ECO:0000256" key="2">
    <source>
        <dbReference type="ARBA" id="ARBA00008814"/>
    </source>
</evidence>
<accession>A0A443K4F1</accession>
<reference evidence="9 10" key="2">
    <citation type="submission" date="2019-01" db="EMBL/GenBank/DDBJ databases">
        <authorList>
            <person name="Li Y."/>
        </authorList>
    </citation>
    <scope>NUCLEOTIDE SEQUENCE [LARGE SCALE GENOMIC DNA]</scope>
    <source>
        <strain evidence="8 9">07D10-4-3</strain>
        <strain evidence="7 10">2D-5</strain>
    </source>
</reference>
<dbReference type="InterPro" id="IPR006311">
    <property type="entry name" value="TAT_signal"/>
</dbReference>
<keyword evidence="5" id="KW-0732">Signal</keyword>
<accession>A0A443IKY6</accession>
<evidence type="ECO:0000256" key="3">
    <source>
        <dbReference type="ARBA" id="ARBA00022448"/>
    </source>
</evidence>
<evidence type="ECO:0000256" key="1">
    <source>
        <dbReference type="ARBA" id="ARBA00004196"/>
    </source>
</evidence>
<dbReference type="PROSITE" id="PS50983">
    <property type="entry name" value="FE_B12_PBP"/>
    <property type="match status" value="1"/>
</dbReference>
<keyword evidence="4" id="KW-0410">Iron transport</keyword>
<dbReference type="SUPFAM" id="SSF53807">
    <property type="entry name" value="Helical backbone' metal receptor"/>
    <property type="match status" value="1"/>
</dbReference>
<dbReference type="EMBL" id="SAUY01000030">
    <property type="protein sequence ID" value="RWR27646.1"/>
    <property type="molecule type" value="Genomic_DNA"/>
</dbReference>
<reference evidence="9 10" key="1">
    <citation type="submission" date="2019-01" db="EMBL/GenBank/DDBJ databases">
        <title>Sinorhodobacter populi sp. nov. isolated from the symptomatic bark tissue of Populus euramericana canker.</title>
        <authorList>
            <person name="Xu G."/>
        </authorList>
    </citation>
    <scope>NUCLEOTIDE SEQUENCE [LARGE SCALE GENOMIC DNA]</scope>
    <source>
        <strain evidence="8 9">07D10-4-3</strain>
        <strain evidence="7 10">2D-5</strain>
    </source>
</reference>
<organism evidence="7 10">
    <name type="scientific">Paenirhodobacter populi</name>
    <dbReference type="NCBI Taxonomy" id="2306993"/>
    <lineage>
        <taxon>Bacteria</taxon>
        <taxon>Pseudomonadati</taxon>
        <taxon>Pseudomonadota</taxon>
        <taxon>Alphaproteobacteria</taxon>
        <taxon>Rhodobacterales</taxon>
        <taxon>Rhodobacter group</taxon>
        <taxon>Paenirhodobacter</taxon>
    </lineage>
</organism>
<dbReference type="GO" id="GO:0030288">
    <property type="term" value="C:outer membrane-bounded periplasmic space"/>
    <property type="evidence" value="ECO:0007669"/>
    <property type="project" value="TreeGrafter"/>
</dbReference>
<keyword evidence="10" id="KW-1185">Reference proteome</keyword>
<dbReference type="Gene3D" id="3.40.50.1980">
    <property type="entry name" value="Nitrogenase molybdenum iron protein domain"/>
    <property type="match status" value="2"/>
</dbReference>
<dbReference type="InterPro" id="IPR051313">
    <property type="entry name" value="Bact_iron-sidero_bind"/>
</dbReference>
<dbReference type="PANTHER" id="PTHR30532">
    <property type="entry name" value="IRON III DICITRATE-BINDING PERIPLASMIC PROTEIN"/>
    <property type="match status" value="1"/>
</dbReference>
<dbReference type="Proteomes" id="UP000284451">
    <property type="component" value="Unassembled WGS sequence"/>
</dbReference>
<dbReference type="AlphaFoldDB" id="A0A443IKY6"/>
<protein>
    <submittedName>
        <fullName evidence="7">Iron-siderophore ABC transporter substrate-binding protein</fullName>
    </submittedName>
</protein>
<dbReference type="PANTHER" id="PTHR30532:SF24">
    <property type="entry name" value="FERRIC ENTEROBACTIN-BINDING PERIPLASMIC PROTEIN FEPB"/>
    <property type="match status" value="1"/>
</dbReference>
<evidence type="ECO:0000259" key="6">
    <source>
        <dbReference type="PROSITE" id="PS50983"/>
    </source>
</evidence>
<dbReference type="CDD" id="cd01146">
    <property type="entry name" value="FhuD"/>
    <property type="match status" value="1"/>
</dbReference>
<sequence>MAPQRPGPNRRDFMMSGTALLAAGRAARADAPLRFAHAYGEAVLPRPARRVVSLGYNTQDALLAIGVVPVGIRHWYGNYPDGVWPWAQPLLGDAKPVVMMGEVSMEVVAGLAPDLIVGIGSAISAEEYAVLSQIAPVLMQPEGVGTWAAAWQDTTRILGRATGREAEAEASISQTTERFAAARAAHPEWAGKSAVAAWCDGGQTGIFTGDDTRARFLTDLGFITPEAARDLVTQGGFYATLSPEDLSPLDADLLVWISASARATDIADLAMRQTLRAVRDGREIFADEVLSGALSFGSVLSLPYALDLIEPEIVLATDGDPGTVVPSARMAGLVK</sequence>
<evidence type="ECO:0000313" key="9">
    <source>
        <dbReference type="Proteomes" id="UP000284451"/>
    </source>
</evidence>
<evidence type="ECO:0000313" key="8">
    <source>
        <dbReference type="EMBL" id="RWR27646.1"/>
    </source>
</evidence>
<dbReference type="EMBL" id="SAUW01000037">
    <property type="protein sequence ID" value="RWR05399.1"/>
    <property type="molecule type" value="Genomic_DNA"/>
</dbReference>
<feature type="domain" description="Fe/B12 periplasmic-binding" evidence="6">
    <location>
        <begin position="50"/>
        <end position="317"/>
    </location>
</feature>
<keyword evidence="3" id="KW-0813">Transport</keyword>